<dbReference type="SMART" id="SM00388">
    <property type="entry name" value="HisKA"/>
    <property type="match status" value="1"/>
</dbReference>
<dbReference type="InterPro" id="IPR004358">
    <property type="entry name" value="Sig_transdc_His_kin-like_C"/>
</dbReference>
<dbReference type="PATRIC" id="fig|1244531.5.peg.266"/>
<evidence type="ECO:0000256" key="8">
    <source>
        <dbReference type="ARBA" id="ARBA00022989"/>
    </source>
</evidence>
<feature type="transmembrane region" description="Helical" evidence="10">
    <location>
        <begin position="131"/>
        <end position="153"/>
    </location>
</feature>
<evidence type="ECO:0000256" key="9">
    <source>
        <dbReference type="ARBA" id="ARBA00023136"/>
    </source>
</evidence>
<evidence type="ECO:0000256" key="2">
    <source>
        <dbReference type="ARBA" id="ARBA00004370"/>
    </source>
</evidence>
<dbReference type="Proteomes" id="UP000028486">
    <property type="component" value="Chromosome"/>
</dbReference>
<gene>
    <name evidence="12" type="primary">cosS</name>
    <name evidence="12" type="ORF">CIG1485E_0257</name>
</gene>
<dbReference type="PRINTS" id="PR00344">
    <property type="entry name" value="BCTRLSENSOR"/>
</dbReference>
<dbReference type="EMBL" id="CP009043">
    <property type="protein sequence ID" value="AII14128.1"/>
    <property type="molecule type" value="Genomic_DNA"/>
</dbReference>
<dbReference type="InterPro" id="IPR003661">
    <property type="entry name" value="HisK_dim/P_dom"/>
</dbReference>
<organism evidence="12 13">
    <name type="scientific">Campylobacter iguaniorum</name>
    <dbReference type="NCBI Taxonomy" id="1244531"/>
    <lineage>
        <taxon>Bacteria</taxon>
        <taxon>Pseudomonadati</taxon>
        <taxon>Campylobacterota</taxon>
        <taxon>Epsilonproteobacteria</taxon>
        <taxon>Campylobacterales</taxon>
        <taxon>Campylobacteraceae</taxon>
        <taxon>Campylobacter</taxon>
    </lineage>
</organism>
<name>A0A076F8V1_9BACT</name>
<dbReference type="SMART" id="SM00387">
    <property type="entry name" value="HATPase_c"/>
    <property type="match status" value="1"/>
</dbReference>
<keyword evidence="6 10" id="KW-0812">Transmembrane</keyword>
<dbReference type="Pfam" id="PF02518">
    <property type="entry name" value="HATPase_c"/>
    <property type="match status" value="1"/>
</dbReference>
<evidence type="ECO:0000259" key="11">
    <source>
        <dbReference type="PROSITE" id="PS50109"/>
    </source>
</evidence>
<dbReference type="EC" id="2.7.13.3" evidence="3"/>
<protein>
    <recommendedName>
        <fullName evidence="3">histidine kinase</fullName>
        <ecNumber evidence="3">2.7.13.3</ecNumber>
    </recommendedName>
</protein>
<dbReference type="eggNOG" id="COG2205">
    <property type="taxonomic scope" value="Bacteria"/>
</dbReference>
<dbReference type="PROSITE" id="PS50109">
    <property type="entry name" value="HIS_KIN"/>
    <property type="match status" value="1"/>
</dbReference>
<dbReference type="GO" id="GO:0005886">
    <property type="term" value="C:plasma membrane"/>
    <property type="evidence" value="ECO:0007669"/>
    <property type="project" value="TreeGrafter"/>
</dbReference>
<dbReference type="InterPro" id="IPR050428">
    <property type="entry name" value="TCS_sensor_his_kinase"/>
</dbReference>
<dbReference type="Gene3D" id="1.10.287.130">
    <property type="match status" value="1"/>
</dbReference>
<dbReference type="PANTHER" id="PTHR45436:SF5">
    <property type="entry name" value="SENSOR HISTIDINE KINASE TRCS"/>
    <property type="match status" value="1"/>
</dbReference>
<evidence type="ECO:0000256" key="4">
    <source>
        <dbReference type="ARBA" id="ARBA00022553"/>
    </source>
</evidence>
<evidence type="ECO:0000256" key="3">
    <source>
        <dbReference type="ARBA" id="ARBA00012438"/>
    </source>
</evidence>
<dbReference type="GO" id="GO:0000155">
    <property type="term" value="F:phosphorelay sensor kinase activity"/>
    <property type="evidence" value="ECO:0007669"/>
    <property type="project" value="InterPro"/>
</dbReference>
<dbReference type="HOGENOM" id="CLU_668634_0_0_7"/>
<dbReference type="Pfam" id="PF00512">
    <property type="entry name" value="HisKA"/>
    <property type="match status" value="1"/>
</dbReference>
<keyword evidence="5" id="KW-0808">Transferase</keyword>
<dbReference type="InterPro" id="IPR005467">
    <property type="entry name" value="His_kinase_dom"/>
</dbReference>
<dbReference type="KEGG" id="caj:CIG1485E_0257"/>
<evidence type="ECO:0000313" key="12">
    <source>
        <dbReference type="EMBL" id="AII14128.1"/>
    </source>
</evidence>
<sequence length="438" mass="49325">MLSQKSLRAKFTLQLAIAGAMLIVIFSVMLYHYIKITIFENIVQSLTLEAKNIISSKESLEVGNLEFYYPQSEHLSILQISENVHGLTSPKFIQSKEDNDTFLTLYYPYKDTMVLTIKKNTTEYSNVVEQILVDILIINATAIFLILFYALFLSRMLLLPIKMLSLKLSKLNERFLQEVSIDELPEEFEPLGDSVNRLIARIQTFVQYQKELFIGAAHELKTPLAVMKTKNEVTLIKPREQEKYIEALKNNNESINQMNKMISSILEIGRQEGAQFEKPVNIDIIAYINEIGNNFLILAKGENKNISLNLEPQSLKMFLQPTLFLHVIQNFVQNAIKFSPSGATVEIKTSLHDDEFVVEVIDQGPGIDEGKDLFAPFKRYGDKGGAGLGLFLAKGAAQALGGNVQITNKPDKSGAIATLKIPINTKNTKKLINSKFLK</sequence>
<accession>A0A076F8V1</accession>
<keyword evidence="7 12" id="KW-0418">Kinase</keyword>
<keyword evidence="8 10" id="KW-1133">Transmembrane helix</keyword>
<evidence type="ECO:0000256" key="10">
    <source>
        <dbReference type="SAM" id="Phobius"/>
    </source>
</evidence>
<evidence type="ECO:0000256" key="6">
    <source>
        <dbReference type="ARBA" id="ARBA00022692"/>
    </source>
</evidence>
<evidence type="ECO:0000256" key="7">
    <source>
        <dbReference type="ARBA" id="ARBA00022777"/>
    </source>
</evidence>
<dbReference type="SUPFAM" id="SSF47384">
    <property type="entry name" value="Homodimeric domain of signal transducing histidine kinase"/>
    <property type="match status" value="1"/>
</dbReference>
<keyword evidence="4" id="KW-0597">Phosphoprotein</keyword>
<dbReference type="SUPFAM" id="SSF55874">
    <property type="entry name" value="ATPase domain of HSP90 chaperone/DNA topoisomerase II/histidine kinase"/>
    <property type="match status" value="1"/>
</dbReference>
<dbReference type="PANTHER" id="PTHR45436">
    <property type="entry name" value="SENSOR HISTIDINE KINASE YKOH"/>
    <property type="match status" value="1"/>
</dbReference>
<dbReference type="InterPro" id="IPR036890">
    <property type="entry name" value="HATPase_C_sf"/>
</dbReference>
<feature type="domain" description="Histidine kinase" evidence="11">
    <location>
        <begin position="215"/>
        <end position="425"/>
    </location>
</feature>
<keyword evidence="13" id="KW-1185">Reference proteome</keyword>
<comment type="subcellular location">
    <subcellularLocation>
        <location evidence="2">Membrane</location>
    </subcellularLocation>
</comment>
<dbReference type="CDD" id="cd00082">
    <property type="entry name" value="HisKA"/>
    <property type="match status" value="1"/>
</dbReference>
<reference evidence="13" key="1">
    <citation type="journal article" date="2014" name="Genome Announc.">
        <title>Complete Genome Sequence of Campylobacter iguaniorum Strain 1485ET, Isolated from a Bearded Dragon (Pogona vitticeps).</title>
        <authorList>
            <person name="Gilbert M.J."/>
            <person name="Miller W.G."/>
            <person name="Yee E."/>
            <person name="Kik M."/>
            <person name="Wagenaar J.A."/>
            <person name="Duim B."/>
        </authorList>
    </citation>
    <scope>NUCLEOTIDE SEQUENCE [LARGE SCALE GENOMIC DNA]</scope>
    <source>
        <strain evidence="13">1485E</strain>
    </source>
</reference>
<proteinExistence type="predicted"/>
<dbReference type="Gene3D" id="3.30.565.10">
    <property type="entry name" value="Histidine kinase-like ATPase, C-terminal domain"/>
    <property type="match status" value="1"/>
</dbReference>
<comment type="catalytic activity">
    <reaction evidence="1">
        <text>ATP + protein L-histidine = ADP + protein N-phospho-L-histidine.</text>
        <dbReference type="EC" id="2.7.13.3"/>
    </reaction>
</comment>
<keyword evidence="9 10" id="KW-0472">Membrane</keyword>
<evidence type="ECO:0000256" key="1">
    <source>
        <dbReference type="ARBA" id="ARBA00000085"/>
    </source>
</evidence>
<dbReference type="InterPro" id="IPR003594">
    <property type="entry name" value="HATPase_dom"/>
</dbReference>
<dbReference type="InterPro" id="IPR036097">
    <property type="entry name" value="HisK_dim/P_sf"/>
</dbReference>
<evidence type="ECO:0000313" key="13">
    <source>
        <dbReference type="Proteomes" id="UP000028486"/>
    </source>
</evidence>
<dbReference type="AlphaFoldDB" id="A0A076F8V1"/>
<dbReference type="CDD" id="cd00075">
    <property type="entry name" value="HATPase"/>
    <property type="match status" value="1"/>
</dbReference>
<feature type="transmembrane region" description="Helical" evidence="10">
    <location>
        <begin position="12"/>
        <end position="34"/>
    </location>
</feature>
<evidence type="ECO:0000256" key="5">
    <source>
        <dbReference type="ARBA" id="ARBA00022679"/>
    </source>
</evidence>
<dbReference type="STRING" id="1244531.CIG2463D_0262"/>